<dbReference type="PANTHER" id="PTHR36849">
    <property type="entry name" value="CYTOPLASMIC PROTEIN-RELATED"/>
    <property type="match status" value="1"/>
</dbReference>
<dbReference type="PANTHER" id="PTHR36849:SF1">
    <property type="entry name" value="CYTOPLASMIC PROTEIN"/>
    <property type="match status" value="1"/>
</dbReference>
<proteinExistence type="predicted"/>
<gene>
    <name evidence="1" type="ORF">GCM10023167_06330</name>
</gene>
<dbReference type="Pfam" id="PF22752">
    <property type="entry name" value="DUF488-N3i"/>
    <property type="match status" value="1"/>
</dbReference>
<keyword evidence="2" id="KW-1185">Reference proteome</keyword>
<dbReference type="Proteomes" id="UP001500642">
    <property type="component" value="Unassembled WGS sequence"/>
</dbReference>
<dbReference type="EMBL" id="BAABGL010000002">
    <property type="protein sequence ID" value="GAA4384959.1"/>
    <property type="molecule type" value="Genomic_DNA"/>
</dbReference>
<dbReference type="RefSeq" id="WP_137318945.1">
    <property type="nucleotide sequence ID" value="NZ_BAABGL010000002.1"/>
</dbReference>
<accession>A0ABP8J4L9</accession>
<protein>
    <submittedName>
        <fullName evidence="1">DUF488 family protein</fullName>
    </submittedName>
</protein>
<sequence>MTAVPEIRCERLYDSASGPGYRVLVDRLWPRGVKKTAFEHAEWCRDVAPSGDLRRAFHSGGMDFETFAEHYRQELTDSAAPGELLDRFEAAPQRILVLLYGAKDDEHNHAQVLAERLRELAQER</sequence>
<evidence type="ECO:0000313" key="1">
    <source>
        <dbReference type="EMBL" id="GAA4384959.1"/>
    </source>
</evidence>
<name>A0ABP8J4L9_9MICO</name>
<evidence type="ECO:0000313" key="2">
    <source>
        <dbReference type="Proteomes" id="UP001500642"/>
    </source>
</evidence>
<organism evidence="1 2">
    <name type="scientific">Brevibacterium pityocampae</name>
    <dbReference type="NCBI Taxonomy" id="506594"/>
    <lineage>
        <taxon>Bacteria</taxon>
        <taxon>Bacillati</taxon>
        <taxon>Actinomycetota</taxon>
        <taxon>Actinomycetes</taxon>
        <taxon>Micrococcales</taxon>
        <taxon>Brevibacteriaceae</taxon>
        <taxon>Brevibacterium</taxon>
    </lineage>
</organism>
<reference evidence="2" key="1">
    <citation type="journal article" date="2019" name="Int. J. Syst. Evol. Microbiol.">
        <title>The Global Catalogue of Microorganisms (GCM) 10K type strain sequencing project: providing services to taxonomists for standard genome sequencing and annotation.</title>
        <authorList>
            <consortium name="The Broad Institute Genomics Platform"/>
            <consortium name="The Broad Institute Genome Sequencing Center for Infectious Disease"/>
            <person name="Wu L."/>
            <person name="Ma J."/>
        </authorList>
    </citation>
    <scope>NUCLEOTIDE SEQUENCE [LARGE SCALE GENOMIC DNA]</scope>
    <source>
        <strain evidence="2">JCM 17808</strain>
    </source>
</reference>
<comment type="caution">
    <text evidence="1">The sequence shown here is derived from an EMBL/GenBank/DDBJ whole genome shotgun (WGS) entry which is preliminary data.</text>
</comment>
<dbReference type="InterPro" id="IPR052552">
    <property type="entry name" value="YeaO-like"/>
</dbReference>